<dbReference type="GO" id="GO:0009098">
    <property type="term" value="P:L-leucine biosynthetic process"/>
    <property type="evidence" value="ECO:0007669"/>
    <property type="project" value="UniProtKB-UniRule"/>
</dbReference>
<dbReference type="GO" id="GO:0003852">
    <property type="term" value="F:2-isopropylmalate synthase activity"/>
    <property type="evidence" value="ECO:0007669"/>
    <property type="project" value="UniProtKB-UniRule"/>
</dbReference>
<gene>
    <name evidence="10" type="primary">leuA</name>
    <name evidence="12" type="ORF">SAMN04487775_11421</name>
</gene>
<dbReference type="NCBIfam" id="NF002991">
    <property type="entry name" value="PRK03739.1"/>
    <property type="match status" value="1"/>
</dbReference>
<feature type="domain" description="Pyruvate carboxyltransferase" evidence="11">
    <location>
        <begin position="29"/>
        <end position="312"/>
    </location>
</feature>
<evidence type="ECO:0000313" key="12">
    <source>
        <dbReference type="EMBL" id="SFJ07790.1"/>
    </source>
</evidence>
<comment type="catalytic activity">
    <reaction evidence="1 10">
        <text>3-methyl-2-oxobutanoate + acetyl-CoA + H2O = (2S)-2-isopropylmalate + CoA + H(+)</text>
        <dbReference type="Rhea" id="RHEA:21524"/>
        <dbReference type="ChEBI" id="CHEBI:1178"/>
        <dbReference type="ChEBI" id="CHEBI:11851"/>
        <dbReference type="ChEBI" id="CHEBI:15377"/>
        <dbReference type="ChEBI" id="CHEBI:15378"/>
        <dbReference type="ChEBI" id="CHEBI:57287"/>
        <dbReference type="ChEBI" id="CHEBI:57288"/>
        <dbReference type="EC" id="2.3.3.13"/>
    </reaction>
</comment>
<comment type="function">
    <text evidence="10">Catalyzes the condensation of the acetyl group of acetyl-CoA with 3-methyl-2-oxobutanoate (2-ketoisovalerate) to form 3-carboxy-3-hydroxy-4-methylpentanoate (2-isopropylmalate).</text>
</comment>
<evidence type="ECO:0000259" key="11">
    <source>
        <dbReference type="PROSITE" id="PS50991"/>
    </source>
</evidence>
<keyword evidence="8 10" id="KW-0479">Metal-binding</keyword>
<dbReference type="Gene3D" id="3.30.160.270">
    <property type="match status" value="1"/>
</dbReference>
<dbReference type="PANTHER" id="PTHR46911">
    <property type="match status" value="1"/>
</dbReference>
<evidence type="ECO:0000256" key="4">
    <source>
        <dbReference type="ARBA" id="ARBA00012973"/>
    </source>
</evidence>
<keyword evidence="10" id="KW-0460">Magnesium</keyword>
<keyword evidence="7 10" id="KW-0808">Transferase</keyword>
<keyword evidence="13" id="KW-1185">Reference proteome</keyword>
<dbReference type="Proteomes" id="UP000182737">
    <property type="component" value="Unassembled WGS sequence"/>
</dbReference>
<dbReference type="GO" id="GO:0000287">
    <property type="term" value="F:magnesium ion binding"/>
    <property type="evidence" value="ECO:0007669"/>
    <property type="project" value="UniProtKB-UniRule"/>
</dbReference>
<dbReference type="PROSITE" id="PS50991">
    <property type="entry name" value="PYR_CT"/>
    <property type="match status" value="1"/>
</dbReference>
<dbReference type="InterPro" id="IPR036230">
    <property type="entry name" value="LeuA_allosteric_dom_sf"/>
</dbReference>
<dbReference type="OrthoDB" id="9804858at2"/>
<dbReference type="PROSITE" id="PS00816">
    <property type="entry name" value="AIPM_HOMOCIT_SYNTH_2"/>
    <property type="match status" value="1"/>
</dbReference>
<dbReference type="RefSeq" id="WP_074933748.1">
    <property type="nucleotide sequence ID" value="NZ_FORI01000014.1"/>
</dbReference>
<evidence type="ECO:0000256" key="8">
    <source>
        <dbReference type="ARBA" id="ARBA00022723"/>
    </source>
</evidence>
<comment type="similarity">
    <text evidence="3 10">Belongs to the alpha-IPM synthase/homocitrate synthase family. LeuA type 2 subfamily.</text>
</comment>
<evidence type="ECO:0000256" key="9">
    <source>
        <dbReference type="ARBA" id="ARBA00023304"/>
    </source>
</evidence>
<evidence type="ECO:0000256" key="3">
    <source>
        <dbReference type="ARBA" id="ARBA00009767"/>
    </source>
</evidence>
<dbReference type="InterPro" id="IPR013785">
    <property type="entry name" value="Aldolase_TIM"/>
</dbReference>
<feature type="binding site" evidence="10">
    <location>
        <position position="251"/>
    </location>
    <ligand>
        <name>Mg(2+)</name>
        <dbReference type="ChEBI" id="CHEBI:18420"/>
    </ligand>
</feature>
<dbReference type="InterPro" id="IPR000891">
    <property type="entry name" value="PYR_CT"/>
</dbReference>
<proteinExistence type="inferred from homology"/>
<dbReference type="InterPro" id="IPR002034">
    <property type="entry name" value="AIPM/Hcit_synth_CS"/>
</dbReference>
<protein>
    <recommendedName>
        <fullName evidence="4 10">2-isopropylmalate synthase</fullName>
        <ecNumber evidence="4 10">2.3.3.13</ecNumber>
    </recommendedName>
    <alternativeName>
        <fullName evidence="10">Alpha-IPM synthase</fullName>
    </alternativeName>
    <alternativeName>
        <fullName evidence="10">Alpha-isopropylmalate synthase</fullName>
    </alternativeName>
</protein>
<comment type="subunit">
    <text evidence="10">Homodimer.</text>
</comment>
<dbReference type="AlphaFoldDB" id="A0A1I3NFR2"/>
<evidence type="ECO:0000256" key="7">
    <source>
        <dbReference type="ARBA" id="ARBA00022679"/>
    </source>
</evidence>
<dbReference type="EC" id="2.3.3.13" evidence="4 10"/>
<comment type="subcellular location">
    <subcellularLocation>
        <location evidence="10">Cytoplasm</location>
    </subcellularLocation>
</comment>
<dbReference type="UniPathway" id="UPA00048">
    <property type="reaction ID" value="UER00070"/>
</dbReference>
<evidence type="ECO:0000256" key="6">
    <source>
        <dbReference type="ARBA" id="ARBA00022605"/>
    </source>
</evidence>
<dbReference type="PROSITE" id="PS00815">
    <property type="entry name" value="AIPM_HOMOCIT_SYNTH_1"/>
    <property type="match status" value="1"/>
</dbReference>
<dbReference type="InterPro" id="IPR039371">
    <property type="entry name" value="LeuA_N_DRE-TIM"/>
</dbReference>
<keyword evidence="9 10" id="KW-0100">Branched-chain amino acid biosynthesis</keyword>
<keyword evidence="5 10" id="KW-0432">Leucine biosynthesis</keyword>
<dbReference type="GO" id="GO:0003985">
    <property type="term" value="F:acetyl-CoA C-acetyltransferase activity"/>
    <property type="evidence" value="ECO:0007669"/>
    <property type="project" value="UniProtKB-UniRule"/>
</dbReference>
<comment type="pathway">
    <text evidence="2 10">Amino-acid biosynthesis; L-leucine biosynthesis; L-leucine from 3-methyl-2-oxobutanoate: step 1/4.</text>
</comment>
<feature type="binding site" evidence="10">
    <location>
        <position position="38"/>
    </location>
    <ligand>
        <name>Mg(2+)</name>
        <dbReference type="ChEBI" id="CHEBI:18420"/>
    </ligand>
</feature>
<evidence type="ECO:0000256" key="10">
    <source>
        <dbReference type="HAMAP-Rule" id="MF_00572"/>
    </source>
</evidence>
<dbReference type="SMART" id="SM00917">
    <property type="entry name" value="LeuA_dimer"/>
    <property type="match status" value="1"/>
</dbReference>
<evidence type="ECO:0000256" key="5">
    <source>
        <dbReference type="ARBA" id="ARBA00022430"/>
    </source>
</evidence>
<keyword evidence="6 10" id="KW-0028">Amino-acid biosynthesis</keyword>
<dbReference type="Gene3D" id="3.20.20.70">
    <property type="entry name" value="Aldolase class I"/>
    <property type="match status" value="1"/>
</dbReference>
<feature type="binding site" evidence="10">
    <location>
        <position position="253"/>
    </location>
    <ligand>
        <name>Mg(2+)</name>
        <dbReference type="ChEBI" id="CHEBI:18420"/>
    </ligand>
</feature>
<dbReference type="NCBIfam" id="TIGR00970">
    <property type="entry name" value="leuA_yeast"/>
    <property type="match status" value="1"/>
</dbReference>
<comment type="cofactor">
    <cofactor evidence="10">
        <name>Mg(2+)</name>
        <dbReference type="ChEBI" id="CHEBI:18420"/>
    </cofactor>
</comment>
<accession>A0A1I3NFR2</accession>
<dbReference type="HAMAP" id="MF_00572">
    <property type="entry name" value="LeuA_type2"/>
    <property type="match status" value="1"/>
</dbReference>
<dbReference type="Pfam" id="PF08502">
    <property type="entry name" value="LeuA_dimer"/>
    <property type="match status" value="1"/>
</dbReference>
<dbReference type="GO" id="GO:0005737">
    <property type="term" value="C:cytoplasm"/>
    <property type="evidence" value="ECO:0007669"/>
    <property type="project" value="UniProtKB-SubCell"/>
</dbReference>
<dbReference type="InterPro" id="IPR005668">
    <property type="entry name" value="IPM_Synthase"/>
</dbReference>
<feature type="region of interest" description="Regulatory domain" evidence="10">
    <location>
        <begin position="447"/>
        <end position="573"/>
    </location>
</feature>
<dbReference type="PANTHER" id="PTHR46911:SF1">
    <property type="entry name" value="2-ISOPROPYLMALATE SYNTHASE"/>
    <property type="match status" value="1"/>
</dbReference>
<sequence length="573" mass="63311">MNPNGKYRPFTAVPLKDRKWPSRTITNPPVWCSVDLRDGNQALINPMGIEQKIEFFNLLVKIGFKEIEVGFPSASDTEFEFIRRLIEKKLIPDDVTIQVLCQAREHLIARTFEAIDGAKNVIFHIYNATSPAQRKYNFGKTKEELIELAVSGVKCVKKYITAVSKEAEAEGRTPANFRFEYSPENFTQTEMDYAIEICSAVMNAWGATPENKMILNLPATVECSLPNQFADQIEYFCENFPGRENCIISLHNHNDRGEGIAQCELGLLAGAERVEGCLFGNGERTGNLDIVTVALNMYTQGVDPQLDFSDLDTISSEFTRLTGMAMHPRSPYAGELVFTAFSGSHQDAISKAINARFGNKSNLLWDVPYLPIDPHDIGREYNGIIRINSQSGKGGAAYILETMFGIAAPKAMHPVIGAVIKARADELQRELSPDEVYDIFAETWLYTKSPLNVLEITERHIEGERGTDLPEQVAGMATVEWEGNRYAVAANGNGPLDAFVSAMKQTPAPAFNITSFHEHSIGLGSDTQAIAYVQITKDNGEQVWGVGKSSNVGRAGIAAVVSALNFSHIKKIK</sequence>
<feature type="binding site" evidence="10">
    <location>
        <position position="287"/>
    </location>
    <ligand>
        <name>Mg(2+)</name>
        <dbReference type="ChEBI" id="CHEBI:18420"/>
    </ligand>
</feature>
<dbReference type="Pfam" id="PF00682">
    <property type="entry name" value="HMGL-like"/>
    <property type="match status" value="1"/>
</dbReference>
<organism evidence="12 13">
    <name type="scientific">Treponema bryantii</name>
    <dbReference type="NCBI Taxonomy" id="163"/>
    <lineage>
        <taxon>Bacteria</taxon>
        <taxon>Pseudomonadati</taxon>
        <taxon>Spirochaetota</taxon>
        <taxon>Spirochaetia</taxon>
        <taxon>Spirochaetales</taxon>
        <taxon>Treponemataceae</taxon>
        <taxon>Treponema</taxon>
    </lineage>
</organism>
<name>A0A1I3NFR2_9SPIR</name>
<evidence type="ECO:0000313" key="13">
    <source>
        <dbReference type="Proteomes" id="UP000182737"/>
    </source>
</evidence>
<dbReference type="SUPFAM" id="SSF110921">
    <property type="entry name" value="2-isopropylmalate synthase LeuA, allosteric (dimerisation) domain"/>
    <property type="match status" value="1"/>
</dbReference>
<reference evidence="13" key="1">
    <citation type="submission" date="2016-10" db="EMBL/GenBank/DDBJ databases">
        <authorList>
            <person name="Varghese N."/>
            <person name="Submissions S."/>
        </authorList>
    </citation>
    <scope>NUCLEOTIDE SEQUENCE [LARGE SCALE GENOMIC DNA]</scope>
    <source>
        <strain evidence="13">XBD1002</strain>
    </source>
</reference>
<dbReference type="CDD" id="cd07942">
    <property type="entry name" value="DRE_TIM_LeuA"/>
    <property type="match status" value="1"/>
</dbReference>
<dbReference type="InterPro" id="IPR013709">
    <property type="entry name" value="2-isopropylmalate_synth_dimer"/>
</dbReference>
<evidence type="ECO:0000256" key="2">
    <source>
        <dbReference type="ARBA" id="ARBA00004689"/>
    </source>
</evidence>
<dbReference type="SUPFAM" id="SSF89000">
    <property type="entry name" value="post-HMGL domain-like"/>
    <property type="match status" value="1"/>
</dbReference>
<keyword evidence="10" id="KW-0963">Cytoplasm</keyword>
<evidence type="ECO:0000256" key="1">
    <source>
        <dbReference type="ARBA" id="ARBA00000064"/>
    </source>
</evidence>
<dbReference type="Pfam" id="PF22615">
    <property type="entry name" value="IPMS_D2"/>
    <property type="match status" value="1"/>
</dbReference>
<dbReference type="EMBL" id="FORI01000014">
    <property type="protein sequence ID" value="SFJ07790.1"/>
    <property type="molecule type" value="Genomic_DNA"/>
</dbReference>
<dbReference type="SUPFAM" id="SSF51569">
    <property type="entry name" value="Aldolase"/>
    <property type="match status" value="1"/>
</dbReference>
<dbReference type="InterPro" id="IPR054692">
    <property type="entry name" value="LeuA-like_post-cat"/>
</dbReference>